<dbReference type="InterPro" id="IPR001650">
    <property type="entry name" value="Helicase_C-like"/>
</dbReference>
<evidence type="ECO:0000256" key="4">
    <source>
        <dbReference type="ARBA" id="ARBA00022806"/>
    </source>
</evidence>
<dbReference type="GO" id="GO:0003724">
    <property type="term" value="F:RNA helicase activity"/>
    <property type="evidence" value="ECO:0007669"/>
    <property type="project" value="UniProtKB-EC"/>
</dbReference>
<dbReference type="GO" id="GO:0003723">
    <property type="term" value="F:RNA binding"/>
    <property type="evidence" value="ECO:0007669"/>
    <property type="project" value="TreeGrafter"/>
</dbReference>
<proteinExistence type="predicted"/>
<dbReference type="InterPro" id="IPR014001">
    <property type="entry name" value="Helicase_ATP-bd"/>
</dbReference>
<sequence length="852" mass="91885">MLSVFGGMAAKVGKMTGRTSAPLDQHQVTEHGAVDNAEHGTADNADHGTVGNAEQVAVGNAEHVTLDETIQGNQRNATADPDLGEVVGENALPEIDFARLNFRHYNRMMRRMLVELSASAGGRRVDQNIALFQGLLAARGLPEALYVLRRLDNWPGLTERVRQLPSHAAAQDAAQDTAAQDAAQDTAAQDTAAQDTATLDAAQDTAAQDTAAQDTAAQDTATLDADEEDGAPTHAMFMAPPNATSTSAEWAAWEQVREAQRLKLSPMRAKFLDSLNIDDADDNVTTLDTMKGHLDPVVYKRLSQLGYVKLWKPQRNLITSLKRNSHTITHGCPGMGKSLASAMYAVNAVSAWFNEHPEQRLRRQLPAMPLVVIIVPSHELGVQVLRDCQDIASGKDIDVKIAAAYGGADYAENYWMIEKGCDILVGSPGRITHLLADGAVVFSRTTTIIVDESNSLVSSQNTLRHVNMILYHPSTTEQTMFHFIDVDFTQDAREIVCGLARNAKANSNSIRCTTYGFYVRETIDVDEWWRRIPLLEKEAECVSMVVEEQSKFDSPDATILILVQRKVSTTALADALTTAGVVRVAATSSNESQINRQSIQDSLIRGDIKVVVATYGTFSRGLNIPGLAFIIHYDVPDKLYMYSHSSARVGRDGGRGKIVNFVSTAQDAEVMQSYIDNFMRAKGTSLKVDDETIPWEDKKAARFARAMYNAREPQLTVEQAITEWNVYEAKTVVRMAGRGRYDASGCAAPEIAVPEIAVPEIAVPDIAAPDIAAPDIAAVDGAGGDHGGGNNGRGRGRGRGSRGRGGRGRGGHGAAMLDTVGGDNGRGRGHGGRGRGGRGRGGRGRGGPRNNN</sequence>
<feature type="region of interest" description="Disordered" evidence="6">
    <location>
        <begin position="778"/>
        <end position="852"/>
    </location>
</feature>
<feature type="domain" description="Helicase C-terminal" evidence="8">
    <location>
        <begin position="544"/>
        <end position="694"/>
    </location>
</feature>
<dbReference type="GO" id="GO:0016787">
    <property type="term" value="F:hydrolase activity"/>
    <property type="evidence" value="ECO:0007669"/>
    <property type="project" value="UniProtKB-KW"/>
</dbReference>
<accession>A0A074VQC9</accession>
<dbReference type="InterPro" id="IPR027417">
    <property type="entry name" value="P-loop_NTPase"/>
</dbReference>
<gene>
    <name evidence="9" type="ORF">M437DRAFT_65924</name>
</gene>
<dbReference type="Pfam" id="PF00270">
    <property type="entry name" value="DEAD"/>
    <property type="match status" value="1"/>
</dbReference>
<keyword evidence="3 9" id="KW-0378">Hydrolase</keyword>
<feature type="compositionally biased region" description="Basic residues" evidence="6">
    <location>
        <begin position="827"/>
        <end position="843"/>
    </location>
</feature>
<dbReference type="HOGENOM" id="CLU_334927_0_0_1"/>
<name>A0A074VQC9_AURM1</name>
<feature type="compositionally biased region" description="Gly residues" evidence="6">
    <location>
        <begin position="781"/>
        <end position="793"/>
    </location>
</feature>
<dbReference type="Gene3D" id="3.40.50.300">
    <property type="entry name" value="P-loop containing nucleotide triphosphate hydrolases"/>
    <property type="match status" value="2"/>
</dbReference>
<dbReference type="GO" id="GO:0005524">
    <property type="term" value="F:ATP binding"/>
    <property type="evidence" value="ECO:0007669"/>
    <property type="project" value="UniProtKB-KW"/>
</dbReference>
<evidence type="ECO:0000256" key="6">
    <source>
        <dbReference type="SAM" id="MobiDB-lite"/>
    </source>
</evidence>
<evidence type="ECO:0000313" key="9">
    <source>
        <dbReference type="EMBL" id="KEQ62658.1"/>
    </source>
</evidence>
<dbReference type="EC" id="3.6.4.13" evidence="1"/>
<dbReference type="PANTHER" id="PTHR47963">
    <property type="entry name" value="DEAD-BOX ATP-DEPENDENT RNA HELICASE 47, MITOCHONDRIAL"/>
    <property type="match status" value="1"/>
</dbReference>
<keyword evidence="10" id="KW-1185">Reference proteome</keyword>
<dbReference type="InterPro" id="IPR011545">
    <property type="entry name" value="DEAD/DEAH_box_helicase_dom"/>
</dbReference>
<dbReference type="AlphaFoldDB" id="A0A074VQC9"/>
<dbReference type="SUPFAM" id="SSF52540">
    <property type="entry name" value="P-loop containing nucleoside triphosphate hydrolases"/>
    <property type="match status" value="1"/>
</dbReference>
<evidence type="ECO:0000313" key="10">
    <source>
        <dbReference type="Proteomes" id="UP000030672"/>
    </source>
</evidence>
<dbReference type="GeneID" id="63918035"/>
<evidence type="ECO:0000259" key="7">
    <source>
        <dbReference type="PROSITE" id="PS51192"/>
    </source>
</evidence>
<dbReference type="PANTHER" id="PTHR47963:SF8">
    <property type="entry name" value="ATP-DEPENDENT RNA HELICASE DEAD"/>
    <property type="match status" value="1"/>
</dbReference>
<dbReference type="Pfam" id="PF00271">
    <property type="entry name" value="Helicase_C"/>
    <property type="match status" value="1"/>
</dbReference>
<keyword evidence="4" id="KW-0347">Helicase</keyword>
<keyword evidence="2" id="KW-0547">Nucleotide-binding</keyword>
<dbReference type="RefSeq" id="XP_040879681.1">
    <property type="nucleotide sequence ID" value="XM_041024662.1"/>
</dbReference>
<feature type="domain" description="Helicase ATP-binding" evidence="7">
    <location>
        <begin position="318"/>
        <end position="470"/>
    </location>
</feature>
<evidence type="ECO:0000256" key="1">
    <source>
        <dbReference type="ARBA" id="ARBA00012552"/>
    </source>
</evidence>
<feature type="compositionally biased region" description="Basic residues" evidence="6">
    <location>
        <begin position="794"/>
        <end position="810"/>
    </location>
</feature>
<reference evidence="9 10" key="1">
    <citation type="journal article" date="2014" name="BMC Genomics">
        <title>Genome sequencing of four Aureobasidium pullulans varieties: biotechnological potential, stress tolerance, and description of new species.</title>
        <authorList>
            <person name="Gostin Ar C."/>
            <person name="Ohm R.A."/>
            <person name="Kogej T."/>
            <person name="Sonjak S."/>
            <person name="Turk M."/>
            <person name="Zajc J."/>
            <person name="Zalar P."/>
            <person name="Grube M."/>
            <person name="Sun H."/>
            <person name="Han J."/>
            <person name="Sharma A."/>
            <person name="Chiniquy J."/>
            <person name="Ngan C.Y."/>
            <person name="Lipzen A."/>
            <person name="Barry K."/>
            <person name="Grigoriev I.V."/>
            <person name="Gunde-Cimerman N."/>
        </authorList>
    </citation>
    <scope>NUCLEOTIDE SEQUENCE [LARGE SCALE GENOMIC DNA]</scope>
    <source>
        <strain evidence="9 10">CBS 110374</strain>
    </source>
</reference>
<dbReference type="PROSITE" id="PS51192">
    <property type="entry name" value="HELICASE_ATP_BIND_1"/>
    <property type="match status" value="1"/>
</dbReference>
<evidence type="ECO:0000256" key="5">
    <source>
        <dbReference type="ARBA" id="ARBA00022840"/>
    </source>
</evidence>
<keyword evidence="5" id="KW-0067">ATP-binding</keyword>
<evidence type="ECO:0000256" key="2">
    <source>
        <dbReference type="ARBA" id="ARBA00022741"/>
    </source>
</evidence>
<organism evidence="9 10">
    <name type="scientific">Aureobasidium melanogenum (strain CBS 110374)</name>
    <name type="common">Aureobasidium pullulans var. melanogenum</name>
    <dbReference type="NCBI Taxonomy" id="1043003"/>
    <lineage>
        <taxon>Eukaryota</taxon>
        <taxon>Fungi</taxon>
        <taxon>Dikarya</taxon>
        <taxon>Ascomycota</taxon>
        <taxon>Pezizomycotina</taxon>
        <taxon>Dothideomycetes</taxon>
        <taxon>Dothideomycetidae</taxon>
        <taxon>Dothideales</taxon>
        <taxon>Saccotheciaceae</taxon>
        <taxon>Aureobasidium</taxon>
    </lineage>
</organism>
<dbReference type="STRING" id="1043003.A0A074VQC9"/>
<dbReference type="PROSITE" id="PS51194">
    <property type="entry name" value="HELICASE_CTER"/>
    <property type="match status" value="1"/>
</dbReference>
<dbReference type="Proteomes" id="UP000030672">
    <property type="component" value="Unassembled WGS sequence"/>
</dbReference>
<dbReference type="EMBL" id="KL584833">
    <property type="protein sequence ID" value="KEQ62658.1"/>
    <property type="molecule type" value="Genomic_DNA"/>
</dbReference>
<protein>
    <recommendedName>
        <fullName evidence="1">RNA helicase</fullName>
        <ecNumber evidence="1">3.6.4.13</ecNumber>
    </recommendedName>
</protein>
<evidence type="ECO:0000256" key="3">
    <source>
        <dbReference type="ARBA" id="ARBA00022801"/>
    </source>
</evidence>
<feature type="region of interest" description="Disordered" evidence="6">
    <location>
        <begin position="165"/>
        <end position="222"/>
    </location>
</feature>
<evidence type="ECO:0000259" key="8">
    <source>
        <dbReference type="PROSITE" id="PS51194"/>
    </source>
</evidence>
<dbReference type="InterPro" id="IPR050547">
    <property type="entry name" value="DEAD_box_RNA_helicases"/>
</dbReference>
<dbReference type="SMART" id="SM00487">
    <property type="entry name" value="DEXDc"/>
    <property type="match status" value="1"/>
</dbReference>
<dbReference type="SMART" id="SM00490">
    <property type="entry name" value="HELICc"/>
    <property type="match status" value="1"/>
</dbReference>
<feature type="compositionally biased region" description="Low complexity" evidence="6">
    <location>
        <begin position="168"/>
        <end position="222"/>
    </location>
</feature>